<dbReference type="GO" id="GO:0005096">
    <property type="term" value="F:GTPase activator activity"/>
    <property type="evidence" value="ECO:0007669"/>
    <property type="project" value="TreeGrafter"/>
</dbReference>
<dbReference type="AlphaFoldDB" id="A0AA41MW41"/>
<evidence type="ECO:0000259" key="1">
    <source>
        <dbReference type="Pfam" id="PF22697"/>
    </source>
</evidence>
<feature type="domain" description="SOS1/NGEF-like PH" evidence="1">
    <location>
        <begin position="9"/>
        <end position="127"/>
    </location>
</feature>
<dbReference type="Proteomes" id="UP001166674">
    <property type="component" value="Unassembled WGS sequence"/>
</dbReference>
<reference evidence="2" key="1">
    <citation type="submission" date="2020-03" db="EMBL/GenBank/DDBJ databases">
        <title>Studies in the Genomics of Life Span.</title>
        <authorList>
            <person name="Glass D."/>
        </authorList>
    </citation>
    <scope>NUCLEOTIDE SEQUENCE</scope>
    <source>
        <strain evidence="2">SUZIE</strain>
        <tissue evidence="2">Muscle</tissue>
    </source>
</reference>
<dbReference type="EMBL" id="JAATJV010348200">
    <property type="protein sequence ID" value="MBZ3879098.1"/>
    <property type="molecule type" value="Genomic_DNA"/>
</dbReference>
<accession>A0AA41MW41</accession>
<dbReference type="SUPFAM" id="SSF50729">
    <property type="entry name" value="PH domain-like"/>
    <property type="match status" value="1"/>
</dbReference>
<keyword evidence="3" id="KW-1185">Reference proteome</keyword>
<dbReference type="Pfam" id="PF22697">
    <property type="entry name" value="SOS1_NGEF_PH"/>
    <property type="match status" value="1"/>
</dbReference>
<evidence type="ECO:0000313" key="2">
    <source>
        <dbReference type="EMBL" id="MBZ3879098.1"/>
    </source>
</evidence>
<name>A0AA41MW41_SCICA</name>
<dbReference type="InterPro" id="IPR011993">
    <property type="entry name" value="PH-like_dom_sf"/>
</dbReference>
<dbReference type="GO" id="GO:0023051">
    <property type="term" value="P:regulation of signaling"/>
    <property type="evidence" value="ECO:0007669"/>
    <property type="project" value="TreeGrafter"/>
</dbReference>
<dbReference type="PANTHER" id="PTHR22829">
    <property type="entry name" value="DEP DOMAIN PROTEIN"/>
    <property type="match status" value="1"/>
</dbReference>
<comment type="caution">
    <text evidence="2">The sequence shown here is derived from an EMBL/GenBank/DDBJ whole genome shotgun (WGS) entry which is preliminary data.</text>
</comment>
<dbReference type="Gene3D" id="2.30.29.30">
    <property type="entry name" value="Pleckstrin-homology domain (PH domain)/Phosphotyrosine-binding domain (PTB)"/>
    <property type="match status" value="1"/>
</dbReference>
<dbReference type="PANTHER" id="PTHR22829:SF6">
    <property type="entry name" value="PHOSPHATIDYLINOSITOL 3,4,5-TRISPHOSPHATE-DEPENDENT RAC EXCHANGER 1 PROTEIN"/>
    <property type="match status" value="1"/>
</dbReference>
<organism evidence="2 3">
    <name type="scientific">Sciurus carolinensis</name>
    <name type="common">Eastern gray squirrel</name>
    <dbReference type="NCBI Taxonomy" id="30640"/>
    <lineage>
        <taxon>Eukaryota</taxon>
        <taxon>Metazoa</taxon>
        <taxon>Chordata</taxon>
        <taxon>Craniata</taxon>
        <taxon>Vertebrata</taxon>
        <taxon>Euteleostomi</taxon>
        <taxon>Mammalia</taxon>
        <taxon>Eutheria</taxon>
        <taxon>Euarchontoglires</taxon>
        <taxon>Glires</taxon>
        <taxon>Rodentia</taxon>
        <taxon>Sciuromorpha</taxon>
        <taxon>Sciuridae</taxon>
        <taxon>Sciurinae</taxon>
        <taxon>Sciurini</taxon>
        <taxon>Sciurus</taxon>
    </lineage>
</organism>
<dbReference type="GO" id="GO:0005085">
    <property type="term" value="F:guanyl-nucleotide exchange factor activity"/>
    <property type="evidence" value="ECO:0007669"/>
    <property type="project" value="TreeGrafter"/>
</dbReference>
<feature type="non-terminal residue" evidence="2">
    <location>
        <position position="1"/>
    </location>
</feature>
<protein>
    <submittedName>
        <fullName evidence="2">Phosphatidylinositol 3,4,5-trisphosphate-dependent Rac exchanger 1 protein</fullName>
    </submittedName>
</protein>
<dbReference type="GO" id="GO:0007186">
    <property type="term" value="P:G protein-coupled receptor signaling pathway"/>
    <property type="evidence" value="ECO:0007669"/>
    <property type="project" value="TreeGrafter"/>
</dbReference>
<gene>
    <name evidence="2" type="ORF">SUZIE_151240</name>
</gene>
<dbReference type="InterPro" id="IPR055251">
    <property type="entry name" value="SOS1_NGEF_PH"/>
</dbReference>
<proteinExistence type="predicted"/>
<dbReference type="InterPro" id="IPR051832">
    <property type="entry name" value="mTOR-Rac_regulators"/>
</dbReference>
<sequence length="741" mass="84612">GSNLTDICTQLLLRGTLLKISVGNIQERAFFMFNNLLVYCKWKSRGCLLPSVFQGHWKEEDHREDQIHQWLPVHFQGLNQHRGHGANCHSNGYNMTNDWKTQNISKNKWFMCMAKMVEEKHKWLNAIICEWGMCESLKLDMEKDTYIMIPEKAGKLHHLMMSKNVNLIKDRLQAEHHAQMLPGQGSATEGSQQALKVVFYLNGYHFSKLPSCQESRASFRLYTVLFKKALENVEGPLPPGRQAAEDLQQEINAQSLENIQQYYCKFSHPNLEALAADDSAFMQNCGWLMAMSIAIMIMSQYDFCHIFNTKLESIDQRTTCYQQFAAQLKSRVSPTIKQAALEPHVLCGLNFWPTNCHVNLMKVFNPKMTSSMGRSFSIQFGCKPSLIGLDPKQDGKNQLLLDLLKMHRCVHVPRCTSEALLAVVIHEHSPGGLFCGQDAEVQLHRYAKFCQALVATMCTFSEQLLEALSYGYNNNGEYEESSKEERAMLEDIWVTLSELDSVTFSFKQLDENCVTNTNVFYHIEGRQQTLKVVFYLNGYHFSKLPCRQEDRASLQPHTVLFTKGRQIAEDLQQEINAQSLKNVQQYYHKLRTFYLEPLNLPMDASTTAMKIDQLICSINALDELCHLVKSFMHSKPGTSRSMGPGLLPVSSELCYHLGACQIAMCSTGMQRSIRSVSLEQVAVLAQNHGLLPKCIMQTTDMQKQKDDYVASPGKKSLIFMLLVKILDKKEEQYLLMFSKCQ</sequence>
<evidence type="ECO:0000313" key="3">
    <source>
        <dbReference type="Proteomes" id="UP001166674"/>
    </source>
</evidence>
<dbReference type="GO" id="GO:0005886">
    <property type="term" value="C:plasma membrane"/>
    <property type="evidence" value="ECO:0007669"/>
    <property type="project" value="TreeGrafter"/>
</dbReference>